<organism evidence="1 2">
    <name type="scientific">Rubritalea profundi</name>
    <dbReference type="NCBI Taxonomy" id="1658618"/>
    <lineage>
        <taxon>Bacteria</taxon>
        <taxon>Pseudomonadati</taxon>
        <taxon>Verrucomicrobiota</taxon>
        <taxon>Verrucomicrobiia</taxon>
        <taxon>Verrucomicrobiales</taxon>
        <taxon>Rubritaleaceae</taxon>
        <taxon>Rubritalea</taxon>
    </lineage>
</organism>
<evidence type="ECO:0000313" key="1">
    <source>
        <dbReference type="EMBL" id="PQJ29473.1"/>
    </source>
</evidence>
<keyword evidence="2" id="KW-1185">Reference proteome</keyword>
<dbReference type="EMBL" id="MQWA01000001">
    <property type="protein sequence ID" value="PQJ29473.1"/>
    <property type="molecule type" value="Genomic_DNA"/>
</dbReference>
<protein>
    <submittedName>
        <fullName evidence="1">Uncharacterized protein</fullName>
    </submittedName>
</protein>
<evidence type="ECO:0000313" key="2">
    <source>
        <dbReference type="Proteomes" id="UP000239907"/>
    </source>
</evidence>
<reference evidence="1 2" key="1">
    <citation type="submission" date="2016-12" db="EMBL/GenBank/DDBJ databases">
        <title>Study of bacterial adaptation to deep sea.</title>
        <authorList>
            <person name="Song J."/>
            <person name="Yoshizawa S."/>
            <person name="Kogure K."/>
        </authorList>
    </citation>
    <scope>NUCLEOTIDE SEQUENCE [LARGE SCALE GENOMIC DNA]</scope>
    <source>
        <strain evidence="1 2">SAORIC-165</strain>
    </source>
</reference>
<dbReference type="AlphaFoldDB" id="A0A2S7U5L8"/>
<dbReference type="Proteomes" id="UP000239907">
    <property type="component" value="Unassembled WGS sequence"/>
</dbReference>
<gene>
    <name evidence="1" type="ORF">BSZ32_13885</name>
</gene>
<name>A0A2S7U5L8_9BACT</name>
<accession>A0A2S7U5L8</accession>
<proteinExistence type="predicted"/>
<comment type="caution">
    <text evidence="1">The sequence shown here is derived from an EMBL/GenBank/DDBJ whole genome shotgun (WGS) entry which is preliminary data.</text>
</comment>
<sequence>MPKLDIKVRQRQCDRMDFVIMSQEVKDGLLFNQGLFNTITRAANGLFQQLSAVRLGDDQSNGRG</sequence>